<dbReference type="EMBL" id="FOXQ01000014">
    <property type="protein sequence ID" value="SFQ48112.1"/>
    <property type="molecule type" value="Genomic_DNA"/>
</dbReference>
<protein>
    <submittedName>
        <fullName evidence="2">Uncharacterized protein</fullName>
    </submittedName>
</protein>
<dbReference type="Proteomes" id="UP000199031">
    <property type="component" value="Unassembled WGS sequence"/>
</dbReference>
<organism evidence="2 3">
    <name type="scientific">Parafilimonas terrae</name>
    <dbReference type="NCBI Taxonomy" id="1465490"/>
    <lineage>
        <taxon>Bacteria</taxon>
        <taxon>Pseudomonadati</taxon>
        <taxon>Bacteroidota</taxon>
        <taxon>Chitinophagia</taxon>
        <taxon>Chitinophagales</taxon>
        <taxon>Chitinophagaceae</taxon>
        <taxon>Parafilimonas</taxon>
    </lineage>
</organism>
<evidence type="ECO:0000313" key="2">
    <source>
        <dbReference type="EMBL" id="SFQ48112.1"/>
    </source>
</evidence>
<feature type="region of interest" description="Disordered" evidence="1">
    <location>
        <begin position="1"/>
        <end position="61"/>
    </location>
</feature>
<feature type="compositionally biased region" description="Basic and acidic residues" evidence="1">
    <location>
        <begin position="23"/>
        <end position="32"/>
    </location>
</feature>
<feature type="compositionally biased region" description="Basic and acidic residues" evidence="1">
    <location>
        <begin position="1"/>
        <end position="15"/>
    </location>
</feature>
<gene>
    <name evidence="2" type="ORF">SAMN05444277_11465</name>
</gene>
<accession>A0A1I5YVB1</accession>
<dbReference type="RefSeq" id="WP_090662233.1">
    <property type="nucleotide sequence ID" value="NZ_FOXQ01000014.1"/>
</dbReference>
<feature type="compositionally biased region" description="Acidic residues" evidence="1">
    <location>
        <begin position="45"/>
        <end position="54"/>
    </location>
</feature>
<proteinExistence type="predicted"/>
<dbReference type="AlphaFoldDB" id="A0A1I5YVB1"/>
<name>A0A1I5YVB1_9BACT</name>
<sequence>MDKSKTDNDPKKEKPSQINYEDELFRHEKYQSDEIDSDGSASAFDETETVDEDNFDRLSEK</sequence>
<evidence type="ECO:0000313" key="3">
    <source>
        <dbReference type="Proteomes" id="UP000199031"/>
    </source>
</evidence>
<evidence type="ECO:0000256" key="1">
    <source>
        <dbReference type="SAM" id="MobiDB-lite"/>
    </source>
</evidence>
<keyword evidence="3" id="KW-1185">Reference proteome</keyword>
<reference evidence="2 3" key="1">
    <citation type="submission" date="2016-10" db="EMBL/GenBank/DDBJ databases">
        <authorList>
            <person name="de Groot N.N."/>
        </authorList>
    </citation>
    <scope>NUCLEOTIDE SEQUENCE [LARGE SCALE GENOMIC DNA]</scope>
    <source>
        <strain evidence="2 3">DSM 28286</strain>
    </source>
</reference>